<keyword evidence="3" id="KW-0175">Coiled coil</keyword>
<dbReference type="Pfam" id="PF16326">
    <property type="entry name" value="ABC_tran_CTD"/>
    <property type="match status" value="1"/>
</dbReference>
<reference evidence="5 6" key="1">
    <citation type="submission" date="2020-10" db="EMBL/GenBank/DDBJ databases">
        <title>Connecting structure to function with the recovery of over 1000 high-quality activated sludge metagenome-assembled genomes encoding full-length rRNA genes using long-read sequencing.</title>
        <authorList>
            <person name="Singleton C.M."/>
            <person name="Petriglieri F."/>
            <person name="Kristensen J.M."/>
            <person name="Kirkegaard R.H."/>
            <person name="Michaelsen T.Y."/>
            <person name="Andersen M.H."/>
            <person name="Karst S.M."/>
            <person name="Dueholm M.S."/>
            <person name="Nielsen P.H."/>
            <person name="Albertsen M."/>
        </authorList>
    </citation>
    <scope>NUCLEOTIDE SEQUENCE [LARGE SCALE GENOMIC DNA]</scope>
    <source>
        <strain evidence="5">Ribe_18-Q3-R11-54_BAT3C.373</strain>
    </source>
</reference>
<dbReference type="GO" id="GO:0005524">
    <property type="term" value="F:ATP binding"/>
    <property type="evidence" value="ECO:0007669"/>
    <property type="project" value="UniProtKB-KW"/>
</dbReference>
<evidence type="ECO:0000256" key="2">
    <source>
        <dbReference type="ARBA" id="ARBA00022840"/>
    </source>
</evidence>
<dbReference type="GO" id="GO:0003677">
    <property type="term" value="F:DNA binding"/>
    <property type="evidence" value="ECO:0007669"/>
    <property type="project" value="InterPro"/>
</dbReference>
<dbReference type="InterPro" id="IPR032524">
    <property type="entry name" value="ABC_tran_C"/>
</dbReference>
<evidence type="ECO:0000313" key="6">
    <source>
        <dbReference type="Proteomes" id="UP000808349"/>
    </source>
</evidence>
<sequence length="106" mass="12103">MRKTNTESLLQSFEKSNNTATVAAVKQTEPAPNIDPEEKKKAAKKIGILEKDIERLETKKKEIEIQMGVPGFFEQSNSSIILKEYELLKSQIATHVKEWEQLVEMV</sequence>
<dbReference type="EMBL" id="JADKFW010000008">
    <property type="protein sequence ID" value="MBK9718240.1"/>
    <property type="molecule type" value="Genomic_DNA"/>
</dbReference>
<dbReference type="Proteomes" id="UP000808349">
    <property type="component" value="Unassembled WGS sequence"/>
</dbReference>
<keyword evidence="1" id="KW-0547">Nucleotide-binding</keyword>
<name>A0A9D7XEX1_9BACT</name>
<feature type="domain" description="ABC transporter Uup C-terminal" evidence="4">
    <location>
        <begin position="41"/>
        <end position="103"/>
    </location>
</feature>
<comment type="caution">
    <text evidence="5">The sequence shown here is derived from an EMBL/GenBank/DDBJ whole genome shotgun (WGS) entry which is preliminary data.</text>
</comment>
<gene>
    <name evidence="5" type="ORF">IPO85_12140</name>
</gene>
<keyword evidence="2" id="KW-0067">ATP-binding</keyword>
<proteinExistence type="predicted"/>
<dbReference type="InterPro" id="IPR037118">
    <property type="entry name" value="Val-tRNA_synth_C_sf"/>
</dbReference>
<accession>A0A9D7XEX1</accession>
<dbReference type="AlphaFoldDB" id="A0A9D7XEX1"/>
<dbReference type="Gene3D" id="1.10.287.380">
    <property type="entry name" value="Valyl-tRNA synthetase, C-terminal domain"/>
    <property type="match status" value="1"/>
</dbReference>
<evidence type="ECO:0000256" key="3">
    <source>
        <dbReference type="SAM" id="Coils"/>
    </source>
</evidence>
<evidence type="ECO:0000259" key="4">
    <source>
        <dbReference type="Pfam" id="PF16326"/>
    </source>
</evidence>
<feature type="coiled-coil region" evidence="3">
    <location>
        <begin position="39"/>
        <end position="66"/>
    </location>
</feature>
<evidence type="ECO:0000256" key="1">
    <source>
        <dbReference type="ARBA" id="ARBA00022741"/>
    </source>
</evidence>
<evidence type="ECO:0000313" key="5">
    <source>
        <dbReference type="EMBL" id="MBK9718240.1"/>
    </source>
</evidence>
<protein>
    <recommendedName>
        <fullName evidence="4">ABC transporter Uup C-terminal domain-containing protein</fullName>
    </recommendedName>
</protein>
<organism evidence="5 6">
    <name type="scientific">Candidatus Defluviibacterium haderslevense</name>
    <dbReference type="NCBI Taxonomy" id="2981993"/>
    <lineage>
        <taxon>Bacteria</taxon>
        <taxon>Pseudomonadati</taxon>
        <taxon>Bacteroidota</taxon>
        <taxon>Saprospiria</taxon>
        <taxon>Saprospirales</taxon>
        <taxon>Saprospiraceae</taxon>
        <taxon>Candidatus Defluviibacterium</taxon>
    </lineage>
</organism>